<organism evidence="2 3">
    <name type="scientific">Candidatus Pullichristensenella excrementigallinarum</name>
    <dbReference type="NCBI Taxonomy" id="2840907"/>
    <lineage>
        <taxon>Bacteria</taxon>
        <taxon>Bacillati</taxon>
        <taxon>Bacillota</taxon>
        <taxon>Clostridia</taxon>
        <taxon>Candidatus Pullichristensenella</taxon>
    </lineage>
</organism>
<dbReference type="Pfam" id="PF00583">
    <property type="entry name" value="Acetyltransf_1"/>
    <property type="match status" value="1"/>
</dbReference>
<dbReference type="PROSITE" id="PS51186">
    <property type="entry name" value="GNAT"/>
    <property type="match status" value="1"/>
</dbReference>
<dbReference type="InterPro" id="IPR050276">
    <property type="entry name" value="MshD_Acetyltransferase"/>
</dbReference>
<proteinExistence type="predicted"/>
<dbReference type="AlphaFoldDB" id="A0A9D1I9W2"/>
<evidence type="ECO:0000313" key="2">
    <source>
        <dbReference type="EMBL" id="HIU33323.1"/>
    </source>
</evidence>
<dbReference type="InterPro" id="IPR000182">
    <property type="entry name" value="GNAT_dom"/>
</dbReference>
<accession>A0A9D1I9W2</accession>
<dbReference type="PANTHER" id="PTHR43617">
    <property type="entry name" value="L-AMINO ACID N-ACETYLTRANSFERASE"/>
    <property type="match status" value="1"/>
</dbReference>
<sequence length="218" mass="24587">MDGGGIAVRFELRRETQADYRAVEELTREAFWNLHTPGCTEHYLVNLLRAHPDFLPELDWIATRGAEIVGSVFYSRSRIGEVETITFGPLSVHPAYQKRGVGTLLVRHTLQLAREMGHRAVVIYGNPAYYSRFGFLPGQEFDIRTEDGMYAAALQVLELYPGALSGVSGRFVESEVFTVDERAAEAFDKGFSRKEKKITPTQLEFQKIAGMRTKPPKD</sequence>
<reference evidence="2" key="1">
    <citation type="submission" date="2020-10" db="EMBL/GenBank/DDBJ databases">
        <authorList>
            <person name="Gilroy R."/>
        </authorList>
    </citation>
    <scope>NUCLEOTIDE SEQUENCE</scope>
    <source>
        <strain evidence="2">ChiHcec3-11533</strain>
    </source>
</reference>
<dbReference type="GO" id="GO:0016747">
    <property type="term" value="F:acyltransferase activity, transferring groups other than amino-acyl groups"/>
    <property type="evidence" value="ECO:0007669"/>
    <property type="project" value="InterPro"/>
</dbReference>
<dbReference type="CDD" id="cd04301">
    <property type="entry name" value="NAT_SF"/>
    <property type="match status" value="1"/>
</dbReference>
<evidence type="ECO:0000259" key="1">
    <source>
        <dbReference type="PROSITE" id="PS51186"/>
    </source>
</evidence>
<dbReference type="SUPFAM" id="SSF55729">
    <property type="entry name" value="Acyl-CoA N-acyltransferases (Nat)"/>
    <property type="match status" value="1"/>
</dbReference>
<dbReference type="Proteomes" id="UP000824072">
    <property type="component" value="Unassembled WGS sequence"/>
</dbReference>
<gene>
    <name evidence="2" type="ORF">IAB02_02045</name>
</gene>
<dbReference type="PANTHER" id="PTHR43617:SF38">
    <property type="entry name" value="N-ACETYLTRANSFERASE DOMAIN-CONTAINING PROTEIN"/>
    <property type="match status" value="1"/>
</dbReference>
<dbReference type="Gene3D" id="3.40.630.30">
    <property type="match status" value="1"/>
</dbReference>
<protein>
    <submittedName>
        <fullName evidence="2">N-acetyltransferase</fullName>
    </submittedName>
</protein>
<feature type="domain" description="N-acetyltransferase" evidence="1">
    <location>
        <begin position="10"/>
        <end position="152"/>
    </location>
</feature>
<name>A0A9D1I9W2_9FIRM</name>
<reference evidence="2" key="2">
    <citation type="journal article" date="2021" name="PeerJ">
        <title>Extensive microbial diversity within the chicken gut microbiome revealed by metagenomics and culture.</title>
        <authorList>
            <person name="Gilroy R."/>
            <person name="Ravi A."/>
            <person name="Getino M."/>
            <person name="Pursley I."/>
            <person name="Horton D.L."/>
            <person name="Alikhan N.F."/>
            <person name="Baker D."/>
            <person name="Gharbi K."/>
            <person name="Hall N."/>
            <person name="Watson M."/>
            <person name="Adriaenssens E.M."/>
            <person name="Foster-Nyarko E."/>
            <person name="Jarju S."/>
            <person name="Secka A."/>
            <person name="Antonio M."/>
            <person name="Oren A."/>
            <person name="Chaudhuri R.R."/>
            <person name="La Ragione R."/>
            <person name="Hildebrand F."/>
            <person name="Pallen M.J."/>
        </authorList>
    </citation>
    <scope>NUCLEOTIDE SEQUENCE</scope>
    <source>
        <strain evidence="2">ChiHcec3-11533</strain>
    </source>
</reference>
<comment type="caution">
    <text evidence="2">The sequence shown here is derived from an EMBL/GenBank/DDBJ whole genome shotgun (WGS) entry which is preliminary data.</text>
</comment>
<dbReference type="EMBL" id="DVMU01000048">
    <property type="protein sequence ID" value="HIU33323.1"/>
    <property type="molecule type" value="Genomic_DNA"/>
</dbReference>
<dbReference type="InterPro" id="IPR016181">
    <property type="entry name" value="Acyl_CoA_acyltransferase"/>
</dbReference>
<evidence type="ECO:0000313" key="3">
    <source>
        <dbReference type="Proteomes" id="UP000824072"/>
    </source>
</evidence>